<dbReference type="PANTHER" id="PTHR43649">
    <property type="entry name" value="ARABINOSE-BINDING PROTEIN-RELATED"/>
    <property type="match status" value="1"/>
</dbReference>
<dbReference type="InterPro" id="IPR006059">
    <property type="entry name" value="SBP"/>
</dbReference>
<proteinExistence type="predicted"/>
<dbReference type="Pfam" id="PF01547">
    <property type="entry name" value="SBP_bac_1"/>
    <property type="match status" value="1"/>
</dbReference>
<feature type="region of interest" description="Disordered" evidence="1">
    <location>
        <begin position="30"/>
        <end position="50"/>
    </location>
</feature>
<dbReference type="KEGG" id="paun:MJA45_08915"/>
<accession>A0AA96LJB9</accession>
<feature type="signal peptide" evidence="2">
    <location>
        <begin position="1"/>
        <end position="21"/>
    </location>
</feature>
<evidence type="ECO:0000313" key="3">
    <source>
        <dbReference type="EMBL" id="WNQ13126.1"/>
    </source>
</evidence>
<evidence type="ECO:0000256" key="2">
    <source>
        <dbReference type="SAM" id="SignalP"/>
    </source>
</evidence>
<dbReference type="SUPFAM" id="SSF53850">
    <property type="entry name" value="Periplasmic binding protein-like II"/>
    <property type="match status" value="1"/>
</dbReference>
<feature type="chain" id="PRO_5041692883" evidence="2">
    <location>
        <begin position="22"/>
        <end position="990"/>
    </location>
</feature>
<dbReference type="Proteomes" id="UP001305702">
    <property type="component" value="Chromosome"/>
</dbReference>
<protein>
    <submittedName>
        <fullName evidence="3">Extracellular solute-binding protein</fullName>
    </submittedName>
</protein>
<keyword evidence="2" id="KW-0732">Signal</keyword>
<organism evidence="3 4">
    <name type="scientific">Paenibacillus aurantius</name>
    <dbReference type="NCBI Taxonomy" id="2918900"/>
    <lineage>
        <taxon>Bacteria</taxon>
        <taxon>Bacillati</taxon>
        <taxon>Bacillota</taxon>
        <taxon>Bacilli</taxon>
        <taxon>Bacillales</taxon>
        <taxon>Paenibacillaceae</taxon>
        <taxon>Paenibacillus</taxon>
    </lineage>
</organism>
<name>A0AA96LJB9_9BACL</name>
<gene>
    <name evidence="3" type="ORF">MJA45_08915</name>
</gene>
<sequence>MKQKRRLLSWVHAVLALAVLAGPGLVPQEGQAEEAAGRTAPIKAAPPGRDTLTSELGPFYQEVAEEWKQKGYKPASQTITLPGSAIAAQSDPALTEGGSYEGKNNVLLWKSGRDNWIEYTVDIPEDGLYEIALTYHTYSDPAGSTVRRPVNLSLQMDGVFPYREARAVSLRRQFKDNLPVKRDEFGDDIRPRPVEIKEWINQTLTDSAGGYPQPFQWFLTKGKHTLRFTGSDPVVIGSVAVQPPVSIPSYPTVSKEYPAGQPKNSQVVTIQAEEMAWKNDVAIQLTPDHDPLSVPYADGYDRFNSLGGERWQTGGQQAGWTFEVPESGRYRIAMRSMQSYVSNMSVFRTIEIDGKVPFSELLAYRFPYSPKWQGTILGTESAEPFEFYFEKGKHTISMTATVAPFQSVIIQGNRAVEALRQADQDIRGMTGGEVDTNRTWKVTQDFPDLPKRLETAKAELEKMADGMLKANHRRDNTLQTMETAIQDLKDYLKNPNDIPYHMEDISNMIEKVGSLQEILVKTPLKLDQLYFIPAGAELPAMEAGFWQKINGSFRNFLYSFTRKRDAAKVDEDVLNVWVNRGRDYVNLLQELANESFTPEYGIKVKVNLLQNENLLVLANAAGLSPDVALGQPQDKSTDFAMRNALYDLSQYPDFQEVTKTFAPGALLPFYYNGGYYALPETQSFKVLFYRKDILNRLGLQVPDTWGDVYDMLPSLQQNGYNFYVPSGDFLTFFYQNGAEFFTGDGMKTNLNTPAAFKGFKQWTDLFNIYDLEKSVPSFYQHFRKGDFPIGVADYNTYVTLSVAAPELTGWWGIAPIPGVKQADGTVARWAAGGQTTGFIYKNTKHPKESWEFLKWLVSAETQERYGSDLESFNGIQFRWNTANIEAFTKLPWPKEDLKVILEQWRWYKEVPNLPGSYFLTRELTNAWNRTVVDGMNDRESLEEAIVNTDREMMRKEQEFGFVDAEGKVLHTLDLPVVKTPWEGVDRYVFQ</sequence>
<dbReference type="EMBL" id="CP130318">
    <property type="protein sequence ID" value="WNQ13126.1"/>
    <property type="molecule type" value="Genomic_DNA"/>
</dbReference>
<dbReference type="RefSeq" id="WP_315606906.1">
    <property type="nucleotide sequence ID" value="NZ_CP130318.1"/>
</dbReference>
<evidence type="ECO:0000313" key="4">
    <source>
        <dbReference type="Proteomes" id="UP001305702"/>
    </source>
</evidence>
<evidence type="ECO:0000256" key="1">
    <source>
        <dbReference type="SAM" id="MobiDB-lite"/>
    </source>
</evidence>
<reference evidence="3 4" key="1">
    <citation type="submission" date="2022-02" db="EMBL/GenBank/DDBJ databases">
        <title>Paenibacillus sp. MBLB1776 Whole Genome Shotgun Sequencing.</title>
        <authorList>
            <person name="Hwang C.Y."/>
            <person name="Cho E.-S."/>
            <person name="Seo M.-J."/>
        </authorList>
    </citation>
    <scope>NUCLEOTIDE SEQUENCE [LARGE SCALE GENOMIC DNA]</scope>
    <source>
        <strain evidence="3 4">MBLB1776</strain>
    </source>
</reference>
<dbReference type="Gene3D" id="3.40.190.10">
    <property type="entry name" value="Periplasmic binding protein-like II"/>
    <property type="match status" value="1"/>
</dbReference>
<dbReference type="Gene3D" id="2.60.120.260">
    <property type="entry name" value="Galactose-binding domain-like"/>
    <property type="match status" value="2"/>
</dbReference>
<dbReference type="AlphaFoldDB" id="A0AA96LJB9"/>
<dbReference type="PANTHER" id="PTHR43649:SF27">
    <property type="entry name" value="EXTRACELLULAR SOLUTE-BINDING PROTEIN FAMILY 1"/>
    <property type="match status" value="1"/>
</dbReference>
<dbReference type="InterPro" id="IPR050490">
    <property type="entry name" value="Bact_solute-bd_prot1"/>
</dbReference>
<keyword evidence="4" id="KW-1185">Reference proteome</keyword>